<dbReference type="Gene3D" id="3.30.360.10">
    <property type="entry name" value="Dihydrodipicolinate Reductase, domain 2"/>
    <property type="match status" value="2"/>
</dbReference>
<dbReference type="GO" id="GO:0000166">
    <property type="term" value="F:nucleotide binding"/>
    <property type="evidence" value="ECO:0007669"/>
    <property type="project" value="InterPro"/>
</dbReference>
<keyword evidence="3" id="KW-1185">Reference proteome</keyword>
<dbReference type="InterPro" id="IPR051450">
    <property type="entry name" value="Gfo/Idh/MocA_Oxidoreductases"/>
</dbReference>
<dbReference type="Pfam" id="PF01408">
    <property type="entry name" value="GFO_IDH_MocA"/>
    <property type="match status" value="1"/>
</dbReference>
<organism evidence="2 3">
    <name type="scientific">Elsinoe australis</name>
    <dbReference type="NCBI Taxonomy" id="40998"/>
    <lineage>
        <taxon>Eukaryota</taxon>
        <taxon>Fungi</taxon>
        <taxon>Dikarya</taxon>
        <taxon>Ascomycota</taxon>
        <taxon>Pezizomycotina</taxon>
        <taxon>Dothideomycetes</taxon>
        <taxon>Dothideomycetidae</taxon>
        <taxon>Myriangiales</taxon>
        <taxon>Elsinoaceae</taxon>
        <taxon>Elsinoe</taxon>
    </lineage>
</organism>
<proteinExistence type="predicted"/>
<evidence type="ECO:0000313" key="2">
    <source>
        <dbReference type="EMBL" id="PSK44018.1"/>
    </source>
</evidence>
<dbReference type="Gene3D" id="3.40.50.720">
    <property type="entry name" value="NAD(P)-binding Rossmann-like Domain"/>
    <property type="match status" value="1"/>
</dbReference>
<accession>A0A2P7Z740</accession>
<sequence length="530" mass="58734">MAPLLDAGPGSAPKYVPQVLIIGAGSRGNAYAQAIDKSGLGVVAAVAEPIEYKRRLLGARHIWKGQDESSPGQEFADWRDFLTYETRRRNGSANGASSTERIDSVFICVLDEQHVEVVTALAPFGFHIMCEKPLATTLGDCLSMYSALLPPPGQAPSTIFGIGHVLRYSPHNMLLRQLVLEDGIVGDVLSVEHTEPVGWWHYSHSYVRGNWRKESTTAPSLLTKSCHDLDWILWMMCTPPRKSQDRAPHLPSFLSSTGSLTHFRKARKPKAAGSATNCLSCPIENACLYSAPKIYYDGQLAKKELEWPVNIVNPEIETCYTTNGPAAAKDLLMKSLAEDYDDSIPEAQRLSRNWFGRCVWESDNDVCDDQFVTITWDNQVVDTDPSYVLNAKTANFHMIAGTEKQCERRGRIYGDKGEIEYDGTTIRCYDFATDSSKEYQPKREKGGHGGGDGGLVRQFLEAVIATEMKSMTAAEAQVRYLGCTLEECVRSHALVFAAEEARKEKKIVDWKPWWAEKVEAALAEAEGAIA</sequence>
<dbReference type="EMBL" id="NHZQ01000297">
    <property type="protein sequence ID" value="PSK44018.1"/>
    <property type="molecule type" value="Genomic_DNA"/>
</dbReference>
<dbReference type="PANTHER" id="PTHR43377">
    <property type="entry name" value="BILIVERDIN REDUCTASE A"/>
    <property type="match status" value="1"/>
</dbReference>
<protein>
    <recommendedName>
        <fullName evidence="1">Gfo/Idh/MocA-like oxidoreductase N-terminal domain-containing protein</fullName>
    </recommendedName>
</protein>
<evidence type="ECO:0000259" key="1">
    <source>
        <dbReference type="Pfam" id="PF01408"/>
    </source>
</evidence>
<evidence type="ECO:0000313" key="3">
    <source>
        <dbReference type="Proteomes" id="UP000243723"/>
    </source>
</evidence>
<dbReference type="InterPro" id="IPR036291">
    <property type="entry name" value="NAD(P)-bd_dom_sf"/>
</dbReference>
<dbReference type="SUPFAM" id="SSF55347">
    <property type="entry name" value="Glyceraldehyde-3-phosphate dehydrogenase-like, C-terminal domain"/>
    <property type="match status" value="1"/>
</dbReference>
<dbReference type="STRING" id="40998.A0A2P7Z740"/>
<comment type="caution">
    <text evidence="2">The sequence shown here is derived from an EMBL/GenBank/DDBJ whole genome shotgun (WGS) entry which is preliminary data.</text>
</comment>
<dbReference type="OrthoDB" id="2129491at2759"/>
<dbReference type="InterPro" id="IPR000683">
    <property type="entry name" value="Gfo/Idh/MocA-like_OxRdtase_N"/>
</dbReference>
<gene>
    <name evidence="2" type="ORF">B9Z65_1735</name>
</gene>
<name>A0A2P7Z740_9PEZI</name>
<reference evidence="2 3" key="1">
    <citation type="submission" date="2017-05" db="EMBL/GenBank/DDBJ databases">
        <title>Draft genome sequence of Elsinoe australis.</title>
        <authorList>
            <person name="Cheng Q."/>
        </authorList>
    </citation>
    <scope>NUCLEOTIDE SEQUENCE [LARGE SCALE GENOMIC DNA]</scope>
    <source>
        <strain evidence="2 3">NL1</strain>
    </source>
</reference>
<dbReference type="PANTHER" id="PTHR43377:SF12">
    <property type="entry name" value="BINDING ROSSMANN FOLD OXIDOREDUCTASE, PUTATIVE (AFU_ORTHOLOGUE AFUA_3G11840)-RELATED"/>
    <property type="match status" value="1"/>
</dbReference>
<dbReference type="Proteomes" id="UP000243723">
    <property type="component" value="Unassembled WGS sequence"/>
</dbReference>
<feature type="domain" description="Gfo/Idh/MocA-like oxidoreductase N-terminal" evidence="1">
    <location>
        <begin position="19"/>
        <end position="146"/>
    </location>
</feature>
<dbReference type="AlphaFoldDB" id="A0A2P7Z740"/>
<dbReference type="SUPFAM" id="SSF51735">
    <property type="entry name" value="NAD(P)-binding Rossmann-fold domains"/>
    <property type="match status" value="1"/>
</dbReference>